<name>A0ABQ8X4W7_9EUKA</name>
<gene>
    <name evidence="3" type="ORF">M0813_09700</name>
</gene>
<dbReference type="Proteomes" id="UP001150062">
    <property type="component" value="Unassembled WGS sequence"/>
</dbReference>
<accession>A0ABQ8X4W7</accession>
<feature type="signal peptide" evidence="2">
    <location>
        <begin position="1"/>
        <end position="19"/>
    </location>
</feature>
<evidence type="ECO:0000313" key="4">
    <source>
        <dbReference type="Proteomes" id="UP001150062"/>
    </source>
</evidence>
<keyword evidence="1" id="KW-1133">Transmembrane helix</keyword>
<comment type="caution">
    <text evidence="3">The sequence shown here is derived from an EMBL/GenBank/DDBJ whole genome shotgun (WGS) entry which is preliminary data.</text>
</comment>
<dbReference type="EMBL" id="JAOAOG010000334">
    <property type="protein sequence ID" value="KAJ6227461.1"/>
    <property type="molecule type" value="Genomic_DNA"/>
</dbReference>
<evidence type="ECO:0000256" key="2">
    <source>
        <dbReference type="SAM" id="SignalP"/>
    </source>
</evidence>
<keyword evidence="2" id="KW-0732">Signal</keyword>
<keyword evidence="4" id="KW-1185">Reference proteome</keyword>
<evidence type="ECO:0000313" key="3">
    <source>
        <dbReference type="EMBL" id="KAJ6227461.1"/>
    </source>
</evidence>
<proteinExistence type="predicted"/>
<feature type="chain" id="PRO_5045436554" description="Transmembrane protein" evidence="2">
    <location>
        <begin position="20"/>
        <end position="234"/>
    </location>
</feature>
<organism evidence="3 4">
    <name type="scientific">Anaeramoeba flamelloides</name>
    <dbReference type="NCBI Taxonomy" id="1746091"/>
    <lineage>
        <taxon>Eukaryota</taxon>
        <taxon>Metamonada</taxon>
        <taxon>Anaeramoebidae</taxon>
        <taxon>Anaeramoeba</taxon>
    </lineage>
</organism>
<feature type="transmembrane region" description="Helical" evidence="1">
    <location>
        <begin position="212"/>
        <end position="233"/>
    </location>
</feature>
<keyword evidence="1" id="KW-0812">Transmembrane</keyword>
<evidence type="ECO:0008006" key="5">
    <source>
        <dbReference type="Google" id="ProtNLM"/>
    </source>
</evidence>
<dbReference type="InterPro" id="IPR021837">
    <property type="entry name" value="CfaA/B/C"/>
</dbReference>
<dbReference type="Pfam" id="PF11912">
    <property type="entry name" value="CfaA_B_C"/>
    <property type="match status" value="1"/>
</dbReference>
<reference evidence="3" key="1">
    <citation type="submission" date="2022-08" db="EMBL/GenBank/DDBJ databases">
        <title>Novel sulfate-reducing endosymbionts in the free-living metamonad Anaeramoeba.</title>
        <authorList>
            <person name="Jerlstrom-Hultqvist J."/>
            <person name="Cepicka I."/>
            <person name="Gallot-Lavallee L."/>
            <person name="Salas-Leiva D."/>
            <person name="Curtis B.A."/>
            <person name="Zahonova K."/>
            <person name="Pipaliya S."/>
            <person name="Dacks J."/>
            <person name="Roger A.J."/>
        </authorList>
    </citation>
    <scope>NUCLEOTIDE SEQUENCE</scope>
    <source>
        <strain evidence="3">Schooner1</strain>
    </source>
</reference>
<evidence type="ECO:0000256" key="1">
    <source>
        <dbReference type="SAM" id="Phobius"/>
    </source>
</evidence>
<protein>
    <recommendedName>
        <fullName evidence="5">Transmembrane protein</fullName>
    </recommendedName>
</protein>
<keyword evidence="1" id="KW-0472">Membrane</keyword>
<sequence length="234" mass="26788">MKKLIILIFICSIFNLVTSDVPQVTQVLRQVIYHDRECESIYFEEHIVFGECYKGGSESKKYFLMDTDNDNSTYVRMEKYNDNDCQTTDSNTTCDFGCTVNGIYSHSFTIVSVTGDILKLGSDYDDNGNCDALYEESYMTDYCYVEDEKSNRLSRAGQLVYQTDYSDPSCSSFEEQRNYTLAECKEWQDDNHELFLLVAEGDLSSGETDGGVVNSINFVLLFTFLIVNSLFFLN</sequence>